<dbReference type="OrthoDB" id="9794568at2"/>
<dbReference type="InterPro" id="IPR004843">
    <property type="entry name" value="Calcineurin-like_PHP"/>
</dbReference>
<evidence type="ECO:0000256" key="4">
    <source>
        <dbReference type="ARBA" id="ARBA00025742"/>
    </source>
</evidence>
<dbReference type="Pfam" id="PF00149">
    <property type="entry name" value="Metallophos"/>
    <property type="match status" value="1"/>
</dbReference>
<reference evidence="6 7" key="1">
    <citation type="submission" date="2019-04" db="EMBL/GenBank/DDBJ databases">
        <title>Phreatobacter aquaticus sp. nov.</title>
        <authorList>
            <person name="Choi A."/>
            <person name="Baek K."/>
        </authorList>
    </citation>
    <scope>NUCLEOTIDE SEQUENCE [LARGE SCALE GENOMIC DNA]</scope>
    <source>
        <strain evidence="6 7">NMCR1094</strain>
    </source>
</reference>
<name>A0A4D7QTB1_9HYPH</name>
<evidence type="ECO:0000256" key="2">
    <source>
        <dbReference type="ARBA" id="ARBA00022801"/>
    </source>
</evidence>
<keyword evidence="1" id="KW-0479">Metal-binding</keyword>
<accession>A0A4D7QTB1</accession>
<gene>
    <name evidence="6" type="ORF">E8L99_22525</name>
</gene>
<dbReference type="Gene3D" id="3.60.21.10">
    <property type="match status" value="1"/>
</dbReference>
<dbReference type="KEGG" id="paqt:E8L99_22525"/>
<keyword evidence="2" id="KW-0378">Hydrolase</keyword>
<dbReference type="PANTHER" id="PTHR42988:SF2">
    <property type="entry name" value="CYCLIC NUCLEOTIDE PHOSPHODIESTERASE CBUA0032-RELATED"/>
    <property type="match status" value="1"/>
</dbReference>
<dbReference type="GO" id="GO:0046872">
    <property type="term" value="F:metal ion binding"/>
    <property type="evidence" value="ECO:0007669"/>
    <property type="project" value="UniProtKB-KW"/>
</dbReference>
<dbReference type="SUPFAM" id="SSF56300">
    <property type="entry name" value="Metallo-dependent phosphatases"/>
    <property type="match status" value="1"/>
</dbReference>
<dbReference type="EMBL" id="CP039865">
    <property type="protein sequence ID" value="QCK88337.1"/>
    <property type="molecule type" value="Genomic_DNA"/>
</dbReference>
<keyword evidence="7" id="KW-1185">Reference proteome</keyword>
<dbReference type="InterPro" id="IPR050884">
    <property type="entry name" value="CNP_phosphodiesterase-III"/>
</dbReference>
<sequence>MFRLAHFSDPHIGPLPRPSLGELAGKRATGYLNWLAGRGNHHRMDVLDRLVREIAAADPDHVAVTGDLINLGLAAEIGPARAFLQRLGAPDRVTVVPGNHDAYHLATVAEMYRAWSPWLEGDDAGSEDRRYAFPSLRVRGQVALIGLNSGLPTPPFMATGFLGQRQIETLGDLLADTARQGLARVVLIHHPPFDIGAQKRLLDHAGVTATIAKAGAEAVLHGHTHKGTTHNLPGAAGPIPVIGAPSASAAAGGRHEAAAWNLVTIDGEPGAWRVHVERKGTVGGG</sequence>
<dbReference type="RefSeq" id="WP_137101664.1">
    <property type="nucleotide sequence ID" value="NZ_CP039865.1"/>
</dbReference>
<dbReference type="PANTHER" id="PTHR42988">
    <property type="entry name" value="PHOSPHOHYDROLASE"/>
    <property type="match status" value="1"/>
</dbReference>
<protein>
    <submittedName>
        <fullName evidence="6">Metallophosphoesterase</fullName>
    </submittedName>
</protein>
<evidence type="ECO:0000313" key="7">
    <source>
        <dbReference type="Proteomes" id="UP000298588"/>
    </source>
</evidence>
<evidence type="ECO:0000256" key="3">
    <source>
        <dbReference type="ARBA" id="ARBA00023004"/>
    </source>
</evidence>
<organism evidence="6 7">
    <name type="scientific">Phreatobacter aquaticus</name>
    <dbReference type="NCBI Taxonomy" id="2570229"/>
    <lineage>
        <taxon>Bacteria</taxon>
        <taxon>Pseudomonadati</taxon>
        <taxon>Pseudomonadota</taxon>
        <taxon>Alphaproteobacteria</taxon>
        <taxon>Hyphomicrobiales</taxon>
        <taxon>Phreatobacteraceae</taxon>
        <taxon>Phreatobacter</taxon>
    </lineage>
</organism>
<keyword evidence="3" id="KW-0408">Iron</keyword>
<proteinExistence type="inferred from homology"/>
<evidence type="ECO:0000313" key="6">
    <source>
        <dbReference type="EMBL" id="QCK88337.1"/>
    </source>
</evidence>
<evidence type="ECO:0000256" key="1">
    <source>
        <dbReference type="ARBA" id="ARBA00022723"/>
    </source>
</evidence>
<dbReference type="GO" id="GO:0016787">
    <property type="term" value="F:hydrolase activity"/>
    <property type="evidence" value="ECO:0007669"/>
    <property type="project" value="UniProtKB-KW"/>
</dbReference>
<feature type="domain" description="Calcineurin-like phosphoesterase" evidence="5">
    <location>
        <begin position="2"/>
        <end position="226"/>
    </location>
</feature>
<dbReference type="Proteomes" id="UP000298588">
    <property type="component" value="Chromosome"/>
</dbReference>
<comment type="similarity">
    <text evidence="4">Belongs to the cyclic nucleotide phosphodiesterase class-III family.</text>
</comment>
<dbReference type="InterPro" id="IPR029052">
    <property type="entry name" value="Metallo-depent_PP-like"/>
</dbReference>
<dbReference type="AlphaFoldDB" id="A0A4D7QTB1"/>
<evidence type="ECO:0000259" key="5">
    <source>
        <dbReference type="Pfam" id="PF00149"/>
    </source>
</evidence>